<name>A0A8S4RQ72_9NEOP</name>
<reference evidence="1" key="1">
    <citation type="submission" date="2022-03" db="EMBL/GenBank/DDBJ databases">
        <authorList>
            <person name="Lindestad O."/>
        </authorList>
    </citation>
    <scope>NUCLEOTIDE SEQUENCE</scope>
</reference>
<sequence length="178" mass="19527">QLVIFHGDVRTSDLSLRDAWRHVVLGTGAWRLRAAALAPGTARACGTPYPSRVARAPERFLPCSCLPDGPFLFSYVGYPHGYQNTRGGAIIMSDSYRQNPTVFQLVDWVTKTLSQTSAPQQAASVKADPSPGATDIMPPNFPKAHLEQGVPHQHQDRSLTGGRCPRIYRPEINLSVHI</sequence>
<keyword evidence="2" id="KW-1185">Reference proteome</keyword>
<evidence type="ECO:0000313" key="1">
    <source>
        <dbReference type="EMBL" id="CAH2240492.1"/>
    </source>
</evidence>
<gene>
    <name evidence="1" type="primary">jg26065</name>
    <name evidence="1" type="ORF">PAEG_LOCUS17072</name>
</gene>
<accession>A0A8S4RQ72</accession>
<dbReference type="AlphaFoldDB" id="A0A8S4RQ72"/>
<protein>
    <submittedName>
        <fullName evidence="1">Jg26065 protein</fullName>
    </submittedName>
</protein>
<dbReference type="Proteomes" id="UP000838756">
    <property type="component" value="Unassembled WGS sequence"/>
</dbReference>
<comment type="caution">
    <text evidence="1">The sequence shown here is derived from an EMBL/GenBank/DDBJ whole genome shotgun (WGS) entry which is preliminary data.</text>
</comment>
<dbReference type="EMBL" id="CAKXAJ010025525">
    <property type="protein sequence ID" value="CAH2240492.1"/>
    <property type="molecule type" value="Genomic_DNA"/>
</dbReference>
<evidence type="ECO:0000313" key="2">
    <source>
        <dbReference type="Proteomes" id="UP000838756"/>
    </source>
</evidence>
<feature type="non-terminal residue" evidence="1">
    <location>
        <position position="1"/>
    </location>
</feature>
<organism evidence="1 2">
    <name type="scientific">Pararge aegeria aegeria</name>
    <dbReference type="NCBI Taxonomy" id="348720"/>
    <lineage>
        <taxon>Eukaryota</taxon>
        <taxon>Metazoa</taxon>
        <taxon>Ecdysozoa</taxon>
        <taxon>Arthropoda</taxon>
        <taxon>Hexapoda</taxon>
        <taxon>Insecta</taxon>
        <taxon>Pterygota</taxon>
        <taxon>Neoptera</taxon>
        <taxon>Endopterygota</taxon>
        <taxon>Lepidoptera</taxon>
        <taxon>Glossata</taxon>
        <taxon>Ditrysia</taxon>
        <taxon>Papilionoidea</taxon>
        <taxon>Nymphalidae</taxon>
        <taxon>Satyrinae</taxon>
        <taxon>Satyrini</taxon>
        <taxon>Parargina</taxon>
        <taxon>Pararge</taxon>
    </lineage>
</organism>
<proteinExistence type="predicted"/>